<dbReference type="GO" id="GO:0006508">
    <property type="term" value="P:proteolysis"/>
    <property type="evidence" value="ECO:0007669"/>
    <property type="project" value="UniProtKB-KW"/>
</dbReference>
<evidence type="ECO:0000313" key="9">
    <source>
        <dbReference type="EMBL" id="TCS95995.1"/>
    </source>
</evidence>
<dbReference type="GO" id="GO:0016829">
    <property type="term" value="F:lyase activity"/>
    <property type="evidence" value="ECO:0007669"/>
    <property type="project" value="UniProtKB-KW"/>
</dbReference>
<dbReference type="Pfam" id="PF02586">
    <property type="entry name" value="SRAP"/>
    <property type="match status" value="1"/>
</dbReference>
<keyword evidence="7" id="KW-0456">Lyase</keyword>
<dbReference type="OrthoDB" id="107650at2"/>
<evidence type="ECO:0000313" key="10">
    <source>
        <dbReference type="Proteomes" id="UP000294599"/>
    </source>
</evidence>
<comment type="similarity">
    <text evidence="1 8">Belongs to the SOS response-associated peptidase family.</text>
</comment>
<evidence type="ECO:0000256" key="1">
    <source>
        <dbReference type="ARBA" id="ARBA00008136"/>
    </source>
</evidence>
<gene>
    <name evidence="9" type="ORF">EDC25_1175</name>
</gene>
<dbReference type="InterPro" id="IPR003738">
    <property type="entry name" value="SRAP"/>
</dbReference>
<evidence type="ECO:0000256" key="6">
    <source>
        <dbReference type="ARBA" id="ARBA00023125"/>
    </source>
</evidence>
<dbReference type="Proteomes" id="UP000294599">
    <property type="component" value="Unassembled WGS sequence"/>
</dbReference>
<dbReference type="PANTHER" id="PTHR13604:SF0">
    <property type="entry name" value="ABASIC SITE PROCESSING PROTEIN HMCES"/>
    <property type="match status" value="1"/>
</dbReference>
<keyword evidence="6" id="KW-0238">DNA-binding</keyword>
<dbReference type="EC" id="3.4.-.-" evidence="8"/>
<comment type="caution">
    <text evidence="9">The sequence shown here is derived from an EMBL/GenBank/DDBJ whole genome shotgun (WGS) entry which is preliminary data.</text>
</comment>
<evidence type="ECO:0000256" key="8">
    <source>
        <dbReference type="RuleBase" id="RU364100"/>
    </source>
</evidence>
<evidence type="ECO:0000256" key="7">
    <source>
        <dbReference type="ARBA" id="ARBA00023239"/>
    </source>
</evidence>
<dbReference type="PANTHER" id="PTHR13604">
    <property type="entry name" value="DC12-RELATED"/>
    <property type="match status" value="1"/>
</dbReference>
<accession>A0A4R3LA45</accession>
<keyword evidence="10" id="KW-1185">Reference proteome</keyword>
<keyword evidence="5" id="KW-0190">Covalent protein-DNA linkage</keyword>
<dbReference type="EMBL" id="SMAF01000017">
    <property type="protein sequence ID" value="TCS95995.1"/>
    <property type="molecule type" value="Genomic_DNA"/>
</dbReference>
<keyword evidence="2 8" id="KW-0645">Protease</keyword>
<evidence type="ECO:0000256" key="5">
    <source>
        <dbReference type="ARBA" id="ARBA00023124"/>
    </source>
</evidence>
<dbReference type="AlphaFoldDB" id="A0A4R3LA45"/>
<dbReference type="InterPro" id="IPR036590">
    <property type="entry name" value="SRAP-like"/>
</dbReference>
<keyword evidence="3" id="KW-0227">DNA damage</keyword>
<evidence type="ECO:0000256" key="2">
    <source>
        <dbReference type="ARBA" id="ARBA00022670"/>
    </source>
</evidence>
<dbReference type="Gene3D" id="3.90.1680.10">
    <property type="entry name" value="SOS response associated peptidase-like"/>
    <property type="match status" value="1"/>
</dbReference>
<proteinExistence type="inferred from homology"/>
<evidence type="ECO:0000256" key="4">
    <source>
        <dbReference type="ARBA" id="ARBA00022801"/>
    </source>
</evidence>
<evidence type="ECO:0000256" key="3">
    <source>
        <dbReference type="ARBA" id="ARBA00022763"/>
    </source>
</evidence>
<dbReference type="SUPFAM" id="SSF143081">
    <property type="entry name" value="BB1717-like"/>
    <property type="match status" value="1"/>
</dbReference>
<reference evidence="9 10" key="1">
    <citation type="submission" date="2019-03" db="EMBL/GenBank/DDBJ databases">
        <title>Genomic Encyclopedia of Type Strains, Phase IV (KMG-IV): sequencing the most valuable type-strain genomes for metagenomic binning, comparative biology and taxonomic classification.</title>
        <authorList>
            <person name="Goeker M."/>
        </authorList>
    </citation>
    <scope>NUCLEOTIDE SEQUENCE [LARGE SCALE GENOMIC DNA]</scope>
    <source>
        <strain evidence="9 10">DSM 21944</strain>
    </source>
</reference>
<protein>
    <recommendedName>
        <fullName evidence="8">Abasic site processing protein</fullName>
        <ecNumber evidence="8">3.4.-.-</ecNumber>
    </recommendedName>
</protein>
<dbReference type="RefSeq" id="WP_132577501.1">
    <property type="nucleotide sequence ID" value="NZ_JBHLWF010000008.1"/>
</dbReference>
<dbReference type="GO" id="GO:0106300">
    <property type="term" value="P:protein-DNA covalent cross-linking repair"/>
    <property type="evidence" value="ECO:0007669"/>
    <property type="project" value="InterPro"/>
</dbReference>
<dbReference type="GO" id="GO:0003697">
    <property type="term" value="F:single-stranded DNA binding"/>
    <property type="evidence" value="ECO:0007669"/>
    <property type="project" value="InterPro"/>
</dbReference>
<organism evidence="9 10">
    <name type="scientific">Pseudofulvimonas gallinarii</name>
    <dbReference type="NCBI Taxonomy" id="634155"/>
    <lineage>
        <taxon>Bacteria</taxon>
        <taxon>Pseudomonadati</taxon>
        <taxon>Pseudomonadota</taxon>
        <taxon>Gammaproteobacteria</taxon>
        <taxon>Lysobacterales</taxon>
        <taxon>Rhodanobacteraceae</taxon>
        <taxon>Pseudofulvimonas</taxon>
    </lineage>
</organism>
<dbReference type="GO" id="GO:0008233">
    <property type="term" value="F:peptidase activity"/>
    <property type="evidence" value="ECO:0007669"/>
    <property type="project" value="UniProtKB-KW"/>
</dbReference>
<sequence length="310" mass="35516">MCYSAQVEQRFQAYVRRFGADIDIQEFVRRYGARAEGERFKTARGLDLAILADPDPAWAPARSLLVENDAAEAARLQQELFVQRRRVADAERRLLVRETKKALEDVRIGRDKVARGLARLEDLRRSEPLPRDARIFPGIWAPVLIHREGRPVVLPMRYQCRPAGKPAWYDTKYPGTYNARRDNLQGFWKHQFGHQHALVIAHRFYENVEGPDGRNRVLEFSPDDGEPMLVACLWSHWTDPAGKLPDLYSFAAITDEPPPEVAAAGHDRCIIPLREANVDAWLTPDAVDPARSLAILDDRHRPYYQHRIAA</sequence>
<name>A0A4R3LA45_9GAMM</name>
<keyword evidence="4 8" id="KW-0378">Hydrolase</keyword>